<keyword evidence="2 8" id="KW-0963">Cytoplasm</keyword>
<comment type="subcellular location">
    <subcellularLocation>
        <location evidence="1 8">Cytoplasm</location>
    </subcellularLocation>
</comment>
<gene>
    <name evidence="8 10" type="primary">tilS</name>
    <name evidence="10" type="ORF">WMW71_04080</name>
</gene>
<dbReference type="SMART" id="SM00977">
    <property type="entry name" value="TilS_C"/>
    <property type="match status" value="1"/>
</dbReference>
<comment type="caution">
    <text evidence="10">The sequence shown here is derived from an EMBL/GenBank/DDBJ whole genome shotgun (WGS) entry which is preliminary data.</text>
</comment>
<dbReference type="GO" id="GO:0032267">
    <property type="term" value="F:tRNA(Ile)-lysidine synthase activity"/>
    <property type="evidence" value="ECO:0007669"/>
    <property type="project" value="UniProtKB-EC"/>
</dbReference>
<evidence type="ECO:0000256" key="4">
    <source>
        <dbReference type="ARBA" id="ARBA00022694"/>
    </source>
</evidence>
<dbReference type="InterPro" id="IPR014729">
    <property type="entry name" value="Rossmann-like_a/b/a_fold"/>
</dbReference>
<evidence type="ECO:0000256" key="5">
    <source>
        <dbReference type="ARBA" id="ARBA00022741"/>
    </source>
</evidence>
<dbReference type="InterPro" id="IPR012796">
    <property type="entry name" value="Lysidine-tRNA-synth_C"/>
</dbReference>
<evidence type="ECO:0000256" key="3">
    <source>
        <dbReference type="ARBA" id="ARBA00022598"/>
    </source>
</evidence>
<dbReference type="NCBIfam" id="TIGR02432">
    <property type="entry name" value="lysidine_TilS_N"/>
    <property type="match status" value="1"/>
</dbReference>
<dbReference type="InterPro" id="IPR012094">
    <property type="entry name" value="tRNA_Ile_lys_synt"/>
</dbReference>
<dbReference type="PANTHER" id="PTHR43033:SF1">
    <property type="entry name" value="TRNA(ILE)-LYSIDINE SYNTHASE-RELATED"/>
    <property type="match status" value="1"/>
</dbReference>
<keyword evidence="11" id="KW-1185">Reference proteome</keyword>
<evidence type="ECO:0000313" key="10">
    <source>
        <dbReference type="EMBL" id="MEK8179511.1"/>
    </source>
</evidence>
<evidence type="ECO:0000313" key="11">
    <source>
        <dbReference type="Proteomes" id="UP001491349"/>
    </source>
</evidence>
<organism evidence="10 11">
    <name type="scientific">Flavobacterium buctense</name>
    <dbReference type="NCBI Taxonomy" id="1648146"/>
    <lineage>
        <taxon>Bacteria</taxon>
        <taxon>Pseudomonadati</taxon>
        <taxon>Bacteroidota</taxon>
        <taxon>Flavobacteriia</taxon>
        <taxon>Flavobacteriales</taxon>
        <taxon>Flavobacteriaceae</taxon>
        <taxon>Flavobacterium</taxon>
    </lineage>
</organism>
<dbReference type="RefSeq" id="WP_187659999.1">
    <property type="nucleotide sequence ID" value="NZ_JACTAB010000003.1"/>
</dbReference>
<dbReference type="CDD" id="cd01992">
    <property type="entry name" value="TilS_N"/>
    <property type="match status" value="1"/>
</dbReference>
<comment type="domain">
    <text evidence="8">The N-terminal region contains the highly conserved SGGXDS motif, predicted to be a P-loop motif involved in ATP binding.</text>
</comment>
<dbReference type="InterPro" id="IPR012795">
    <property type="entry name" value="tRNA_Ile_lys_synt_N"/>
</dbReference>
<evidence type="ECO:0000256" key="1">
    <source>
        <dbReference type="ARBA" id="ARBA00004496"/>
    </source>
</evidence>
<keyword evidence="3 8" id="KW-0436">Ligase</keyword>
<sequence>MLIKFRNHIDNNLPFLNGKKLLLAVSGGIDSMVLINLCYQLKLDFAVAHCNFQLRGSESDEDETFVKSQTEKLQVPIFIQRFDTKAFAEQNKLSIQVVARNLRYEWFYTLLANHNFDYILTAHHLDDSLETFLINFTRGSGIEGLTGIPKQNDKIVRPLLAFSRYDIEAFAKENQITWCEDSSNSSDKYLRNKLRHDVIPILKELNPSLLSSFENTINHLKQTQSLAQDATNNLYQKVVSEEENHTVIDLPKLLKYRNYKAYLFNWLQPFGFADWTSVYDLINAQSGKQVLSNTHILLKNRDSLLLFPKQNVTGDEVFWVQKEQTEVKIPLKLSICNVSDISVQSTNTIFVDEDKLQFPLTLRRWQEGDIFQPFGMTGTKKLSKYFKDEKFSLLDKANIWLLCSDDKIVWIVGKRQDERFKVTETTTKILKINYTE</sequence>
<reference evidence="10 11" key="1">
    <citation type="submission" date="2024-04" db="EMBL/GenBank/DDBJ databases">
        <title>draft genome sequnece of Flavobacterium buctense JCM 30750.</title>
        <authorList>
            <person name="Kim D.-U."/>
        </authorList>
    </citation>
    <scope>NUCLEOTIDE SEQUENCE [LARGE SCALE GENOMIC DNA]</scope>
    <source>
        <strain evidence="10 11">JCM 30750</strain>
    </source>
</reference>
<evidence type="ECO:0000256" key="6">
    <source>
        <dbReference type="ARBA" id="ARBA00022840"/>
    </source>
</evidence>
<dbReference type="Pfam" id="PF01171">
    <property type="entry name" value="ATP_bind_3"/>
    <property type="match status" value="1"/>
</dbReference>
<comment type="catalytic activity">
    <reaction evidence="7 8">
        <text>cytidine(34) in tRNA(Ile2) + L-lysine + ATP = lysidine(34) in tRNA(Ile2) + AMP + diphosphate + H(+)</text>
        <dbReference type="Rhea" id="RHEA:43744"/>
        <dbReference type="Rhea" id="RHEA-COMP:10625"/>
        <dbReference type="Rhea" id="RHEA-COMP:10670"/>
        <dbReference type="ChEBI" id="CHEBI:15378"/>
        <dbReference type="ChEBI" id="CHEBI:30616"/>
        <dbReference type="ChEBI" id="CHEBI:32551"/>
        <dbReference type="ChEBI" id="CHEBI:33019"/>
        <dbReference type="ChEBI" id="CHEBI:82748"/>
        <dbReference type="ChEBI" id="CHEBI:83665"/>
        <dbReference type="ChEBI" id="CHEBI:456215"/>
        <dbReference type="EC" id="6.3.4.19"/>
    </reaction>
</comment>
<comment type="function">
    <text evidence="8">Ligates lysine onto the cytidine present at position 34 of the AUA codon-specific tRNA(Ile) that contains the anticodon CAU, in an ATP-dependent manner. Cytidine is converted to lysidine, thus changing the amino acid specificity of the tRNA from methionine to isoleucine.</text>
</comment>
<dbReference type="SUPFAM" id="SSF52402">
    <property type="entry name" value="Adenine nucleotide alpha hydrolases-like"/>
    <property type="match status" value="1"/>
</dbReference>
<dbReference type="Proteomes" id="UP001491349">
    <property type="component" value="Unassembled WGS sequence"/>
</dbReference>
<evidence type="ECO:0000256" key="2">
    <source>
        <dbReference type="ARBA" id="ARBA00022490"/>
    </source>
</evidence>
<keyword evidence="4 8" id="KW-0819">tRNA processing</keyword>
<proteinExistence type="inferred from homology"/>
<evidence type="ECO:0000259" key="9">
    <source>
        <dbReference type="SMART" id="SM00977"/>
    </source>
</evidence>
<name>A0ABU9DYS9_9FLAO</name>
<protein>
    <recommendedName>
        <fullName evidence="8">tRNA(Ile)-lysidine synthase</fullName>
        <ecNumber evidence="8">6.3.4.19</ecNumber>
    </recommendedName>
    <alternativeName>
        <fullName evidence="8">tRNA(Ile)-2-lysyl-cytidine synthase</fullName>
    </alternativeName>
    <alternativeName>
        <fullName evidence="8">tRNA(Ile)-lysidine synthetase</fullName>
    </alternativeName>
</protein>
<dbReference type="InterPro" id="IPR011063">
    <property type="entry name" value="TilS/TtcA_N"/>
</dbReference>
<evidence type="ECO:0000256" key="7">
    <source>
        <dbReference type="ARBA" id="ARBA00048539"/>
    </source>
</evidence>
<dbReference type="EMBL" id="JBBPCB010000002">
    <property type="protein sequence ID" value="MEK8179511.1"/>
    <property type="molecule type" value="Genomic_DNA"/>
</dbReference>
<dbReference type="HAMAP" id="MF_01161">
    <property type="entry name" value="tRNA_Ile_lys_synt"/>
    <property type="match status" value="1"/>
</dbReference>
<dbReference type="NCBIfam" id="TIGR02433">
    <property type="entry name" value="lysidine_TilS_C"/>
    <property type="match status" value="1"/>
</dbReference>
<accession>A0ABU9DYS9</accession>
<keyword evidence="6 8" id="KW-0067">ATP-binding</keyword>
<dbReference type="EC" id="6.3.4.19" evidence="8"/>
<evidence type="ECO:0000256" key="8">
    <source>
        <dbReference type="HAMAP-Rule" id="MF_01161"/>
    </source>
</evidence>
<keyword evidence="5 8" id="KW-0547">Nucleotide-binding</keyword>
<dbReference type="SUPFAM" id="SSF56037">
    <property type="entry name" value="PheT/TilS domain"/>
    <property type="match status" value="1"/>
</dbReference>
<comment type="similarity">
    <text evidence="8">Belongs to the tRNA(Ile)-lysidine synthase family.</text>
</comment>
<dbReference type="PANTHER" id="PTHR43033">
    <property type="entry name" value="TRNA(ILE)-LYSIDINE SYNTHASE-RELATED"/>
    <property type="match status" value="1"/>
</dbReference>
<feature type="domain" description="Lysidine-tRNA(Ile) synthetase C-terminal" evidence="9">
    <location>
        <begin position="360"/>
        <end position="432"/>
    </location>
</feature>
<dbReference type="Gene3D" id="3.40.50.620">
    <property type="entry name" value="HUPs"/>
    <property type="match status" value="1"/>
</dbReference>
<dbReference type="Pfam" id="PF11734">
    <property type="entry name" value="TilS_C"/>
    <property type="match status" value="1"/>
</dbReference>
<feature type="binding site" evidence="8">
    <location>
        <begin position="26"/>
        <end position="31"/>
    </location>
    <ligand>
        <name>ATP</name>
        <dbReference type="ChEBI" id="CHEBI:30616"/>
    </ligand>
</feature>